<feature type="compositionally biased region" description="Basic and acidic residues" evidence="1">
    <location>
        <begin position="400"/>
        <end position="410"/>
    </location>
</feature>
<feature type="compositionally biased region" description="Polar residues" evidence="1">
    <location>
        <begin position="411"/>
        <end position="433"/>
    </location>
</feature>
<feature type="compositionally biased region" description="Basic and acidic residues" evidence="1">
    <location>
        <begin position="818"/>
        <end position="829"/>
    </location>
</feature>
<feature type="compositionally biased region" description="Polar residues" evidence="1">
    <location>
        <begin position="168"/>
        <end position="191"/>
    </location>
</feature>
<sequence length="1074" mass="122066">MTIKNKKTKQSKTSEVTSSGSASTSVQKTSSTTSVQSSSSNTVQKVSSSGKKVRYIEVKVEEDDPLMITDISDHTSIAGSTISEHYNSHPHYIITEAPSISDLSQTRALEHNVSDMAQSTSGEYVSSSVLQESSSSHQNSKTETFQTSSTSVQQSGSSHSQSFDRTTDSSAPNQTLNTGFIDNSSSNVHNSNTYVKRSQNANVSNSFLQSERQNLINQTKSNTNDQRNTKQNERVTYRNSPEPSQRTQTVRSDSSNFYGGEGSLDKRGNTKEYTSTSQTSETKSSNVTKSSSSSYVVEIVDGKERIVDSSKREWGDAQEHSSKEDYASISGTGMKPQSAHSVQNYDMKANYDTGKDGKRPTSELTVKQDSKFIKDGNQMTSHSSITTEKDNVAKHQQYITDREHLTDDQHYLTNRDQVTTDQKYVTNRDNLTSDQRHNTSRQYVTSDQQHDTNRQYLTSDQQHNTSRQYLTSDQQYTTSEQSTTDQHYTTREHLTSDQQYTTREHTTSDKQTSSIKDDHYQTRNVSNNTNQNRRDVVDNVTTVNKEMVDDRRRNMNQTDSSNFYGYDTTIQNELRKVGNILQVPNTENINFSTKIMKSNTSSAQQASTSSYVVEIVDGKERIVDTSHREWGDNKEHSTYEKSHNVSGTGIKPEHEYTRHVLDKESHYDTGKDGVPKSSLQVSEESSLYKNGKEIASTSNRYGGDFTKKKAITEYVTDRDDVHDTRVHDTTDQTTTYKTTTTDTQSVRDIKDVKDTTDFVTTEKENLTKESTSKTTSQTKDTLTTYERSTGTWNGKFVYETDDDRPKRPKEMSPFGRPEQPRHHLKRQDTEENIILSSRDIKDFTSISDLRKIIESSKFNKDVRVSNKNIVINRNIDDRILKEIIDTVKKYPFKRIEKVTFGTKINEDVKDLYEGLDTEETTVVSTTTGETTRKAFEVEKNRSQIEVTRYITENGITRKITTYEDAKEDDKIRTDVYVDKSALDFKNLRDVQTTEDVIREYDVVDRAITDTTRKDTVSTVYDETIIDDRRTMRDDRTTVEETVIIDETRPKGPGPKKPEKIVTKEQCICEICTCG</sequence>
<feature type="compositionally biased region" description="Basic and acidic residues" evidence="1">
    <location>
        <begin position="663"/>
        <end position="674"/>
    </location>
</feature>
<dbReference type="EMBL" id="ODYU01007459">
    <property type="protein sequence ID" value="SOQ50252.1"/>
    <property type="molecule type" value="Genomic_DNA"/>
</dbReference>
<feature type="compositionally biased region" description="Low complexity" evidence="1">
    <location>
        <begin position="11"/>
        <end position="49"/>
    </location>
</feature>
<feature type="compositionally biased region" description="Low complexity" evidence="1">
    <location>
        <begin position="271"/>
        <end position="293"/>
    </location>
</feature>
<feature type="region of interest" description="Disordered" evidence="1">
    <location>
        <begin position="663"/>
        <end position="685"/>
    </location>
</feature>
<feature type="compositionally biased region" description="Low complexity" evidence="1">
    <location>
        <begin position="126"/>
        <end position="161"/>
    </location>
</feature>
<dbReference type="AlphaFoldDB" id="A0A2H1WBP3"/>
<evidence type="ECO:0000256" key="1">
    <source>
        <dbReference type="SAM" id="MobiDB-lite"/>
    </source>
</evidence>
<feature type="compositionally biased region" description="Polar residues" evidence="1">
    <location>
        <begin position="377"/>
        <end position="386"/>
    </location>
</feature>
<feature type="region of interest" description="Disordered" evidence="1">
    <location>
        <begin position="795"/>
        <end position="830"/>
    </location>
</feature>
<reference evidence="2" key="1">
    <citation type="submission" date="2016-07" db="EMBL/GenBank/DDBJ databases">
        <authorList>
            <person name="Bretaudeau A."/>
        </authorList>
    </citation>
    <scope>NUCLEOTIDE SEQUENCE</scope>
    <source>
        <strain evidence="2">Rice</strain>
        <tissue evidence="2">Whole body</tissue>
    </source>
</reference>
<feature type="region of interest" description="Disordered" evidence="1">
    <location>
        <begin position="117"/>
        <end position="191"/>
    </location>
</feature>
<evidence type="ECO:0000313" key="2">
    <source>
        <dbReference type="EMBL" id="SOQ50252.1"/>
    </source>
</evidence>
<feature type="compositionally biased region" description="Polar residues" evidence="1">
    <location>
        <begin position="522"/>
        <end position="531"/>
    </location>
</feature>
<feature type="compositionally biased region" description="Polar residues" evidence="1">
    <location>
        <begin position="237"/>
        <end position="257"/>
    </location>
</feature>
<feature type="region of interest" description="Disordered" evidence="1">
    <location>
        <begin position="309"/>
        <end position="532"/>
    </location>
</feature>
<protein>
    <submittedName>
        <fullName evidence="2">SFRICE_003834</fullName>
    </submittedName>
</protein>
<feature type="region of interest" description="Disordered" evidence="1">
    <location>
        <begin position="217"/>
        <end position="293"/>
    </location>
</feature>
<organism evidence="2">
    <name type="scientific">Spodoptera frugiperda</name>
    <name type="common">Fall armyworm</name>
    <dbReference type="NCBI Taxonomy" id="7108"/>
    <lineage>
        <taxon>Eukaryota</taxon>
        <taxon>Metazoa</taxon>
        <taxon>Ecdysozoa</taxon>
        <taxon>Arthropoda</taxon>
        <taxon>Hexapoda</taxon>
        <taxon>Insecta</taxon>
        <taxon>Pterygota</taxon>
        <taxon>Neoptera</taxon>
        <taxon>Endopterygota</taxon>
        <taxon>Lepidoptera</taxon>
        <taxon>Glossata</taxon>
        <taxon>Ditrysia</taxon>
        <taxon>Noctuoidea</taxon>
        <taxon>Noctuidae</taxon>
        <taxon>Amphipyrinae</taxon>
        <taxon>Spodoptera</taxon>
    </lineage>
</organism>
<gene>
    <name evidence="2" type="ORF">SFRICE_003834</name>
</gene>
<feature type="region of interest" description="Disordered" evidence="1">
    <location>
        <begin position="1"/>
        <end position="53"/>
    </location>
</feature>
<proteinExistence type="predicted"/>
<feature type="compositionally biased region" description="Basic and acidic residues" evidence="1">
    <location>
        <begin position="227"/>
        <end position="236"/>
    </location>
</feature>
<feature type="compositionally biased region" description="Polar residues" evidence="1">
    <location>
        <begin position="217"/>
        <end position="226"/>
    </location>
</feature>
<feature type="compositionally biased region" description="Basic residues" evidence="1">
    <location>
        <begin position="1"/>
        <end position="10"/>
    </location>
</feature>
<feature type="compositionally biased region" description="Basic and acidic residues" evidence="1">
    <location>
        <begin position="309"/>
        <end position="326"/>
    </location>
</feature>
<feature type="compositionally biased region" description="Basic and acidic residues" evidence="1">
    <location>
        <begin position="353"/>
        <end position="374"/>
    </location>
</feature>
<accession>A0A2H1WBP3</accession>
<name>A0A2H1WBP3_SPOFR</name>
<feature type="compositionally biased region" description="Polar residues" evidence="1">
    <location>
        <begin position="454"/>
        <end position="487"/>
    </location>
</feature>